<dbReference type="Proteomes" id="UP000175691">
    <property type="component" value="Unassembled WGS sequence"/>
</dbReference>
<dbReference type="Pfam" id="PF00365">
    <property type="entry name" value="PFK"/>
    <property type="match status" value="1"/>
</dbReference>
<dbReference type="PROSITE" id="PS00433">
    <property type="entry name" value="PHOSPHOFRUCTOKINASE"/>
    <property type="match status" value="1"/>
</dbReference>
<dbReference type="PANTHER" id="PTHR13697">
    <property type="entry name" value="PHOSPHOFRUCTOKINASE"/>
    <property type="match status" value="1"/>
</dbReference>
<dbReference type="GO" id="GO:0005945">
    <property type="term" value="C:6-phosphofructokinase complex"/>
    <property type="evidence" value="ECO:0007669"/>
    <property type="project" value="TreeGrafter"/>
</dbReference>
<feature type="domain" description="Phosphofructokinase" evidence="16">
    <location>
        <begin position="4"/>
        <end position="283"/>
    </location>
</feature>
<evidence type="ECO:0000256" key="10">
    <source>
        <dbReference type="ARBA" id="ARBA00022777"/>
    </source>
</evidence>
<dbReference type="GO" id="GO:0061621">
    <property type="term" value="P:canonical glycolysis"/>
    <property type="evidence" value="ECO:0007669"/>
    <property type="project" value="TreeGrafter"/>
</dbReference>
<dbReference type="OrthoDB" id="9802503at2"/>
<keyword evidence="6" id="KW-0021">Allosteric enzyme</keyword>
<evidence type="ECO:0000259" key="16">
    <source>
        <dbReference type="Pfam" id="PF00365"/>
    </source>
</evidence>
<dbReference type="GO" id="GO:0005524">
    <property type="term" value="F:ATP binding"/>
    <property type="evidence" value="ECO:0007669"/>
    <property type="project" value="UniProtKB-KW"/>
</dbReference>
<dbReference type="AlphaFoldDB" id="A0A1E7ZDV8"/>
<dbReference type="Gene3D" id="3.40.50.460">
    <property type="entry name" value="Phosphofructokinase domain"/>
    <property type="match status" value="1"/>
</dbReference>
<keyword evidence="12" id="KW-0460">Magnesium</keyword>
<name>A0A1E7ZDV8_9ALTE</name>
<comment type="subcellular location">
    <subcellularLocation>
        <location evidence="2">Cytoplasm</location>
    </subcellularLocation>
</comment>
<dbReference type="SUPFAM" id="SSF53784">
    <property type="entry name" value="Phosphofructokinase"/>
    <property type="match status" value="1"/>
</dbReference>
<dbReference type="UniPathway" id="UPA00109">
    <property type="reaction ID" value="UER00182"/>
</dbReference>
<protein>
    <recommendedName>
        <fullName evidence="4">6-phosphofructokinase</fullName>
        <ecNumber evidence="4">2.7.1.11</ecNumber>
    </recommendedName>
</protein>
<comment type="cofactor">
    <cofactor evidence="1">
        <name>Mg(2+)</name>
        <dbReference type="ChEBI" id="CHEBI:18420"/>
    </cofactor>
</comment>
<keyword evidence="5" id="KW-0963">Cytoplasm</keyword>
<evidence type="ECO:0000256" key="14">
    <source>
        <dbReference type="ARBA" id="ARBA00038478"/>
    </source>
</evidence>
<dbReference type="FunFam" id="3.40.50.460:FF:000002">
    <property type="entry name" value="ATP-dependent 6-phosphofructokinase"/>
    <property type="match status" value="1"/>
</dbReference>
<evidence type="ECO:0000256" key="5">
    <source>
        <dbReference type="ARBA" id="ARBA00022490"/>
    </source>
</evidence>
<keyword evidence="10 17" id="KW-0418">Kinase</keyword>
<evidence type="ECO:0000256" key="11">
    <source>
        <dbReference type="ARBA" id="ARBA00022840"/>
    </source>
</evidence>
<keyword evidence="9" id="KW-0547">Nucleotide-binding</keyword>
<dbReference type="GO" id="GO:0042802">
    <property type="term" value="F:identical protein binding"/>
    <property type="evidence" value="ECO:0007669"/>
    <property type="project" value="TreeGrafter"/>
</dbReference>
<evidence type="ECO:0000313" key="18">
    <source>
        <dbReference type="Proteomes" id="UP000175691"/>
    </source>
</evidence>
<dbReference type="EMBL" id="MDHN01000010">
    <property type="protein sequence ID" value="OFC71697.1"/>
    <property type="molecule type" value="Genomic_DNA"/>
</dbReference>
<dbReference type="NCBIfam" id="NF002872">
    <property type="entry name" value="PRK03202.1"/>
    <property type="match status" value="1"/>
</dbReference>
<proteinExistence type="inferred from homology"/>
<dbReference type="GO" id="GO:0046872">
    <property type="term" value="F:metal ion binding"/>
    <property type="evidence" value="ECO:0007669"/>
    <property type="project" value="UniProtKB-KW"/>
</dbReference>
<sequence>MSKKVAILTSGGDAPGMNACIRAIVLVCERSGFDVLGYLHGYNGLLKQQYRELDARQMHNLTQRGGTILHSARCLEFKTDESARLAAANLDELGVTTLFVIGGDGSFRGAQHLGNFWDGQIIGLPGTIDNDIVGTDATIGYFTAIETAVQSVDKVRDTADAFERVFLVEVMGRHAGFLGLNGALASASDYVILPELFENEEKTLKDILTQLNERRDQRGNVSYIIILAENLWPGGIADLVSKLEQRTETEVRPVILGHVQRGGSPVSQDRLLAMKLGAHAATLIGKPITGIMVGEQNGQAVEVPLPLTWEHSKPLDDLSVNTMTLLMNNRYA</sequence>
<evidence type="ECO:0000313" key="17">
    <source>
        <dbReference type="EMBL" id="OFC71697.1"/>
    </source>
</evidence>
<dbReference type="GO" id="GO:0070095">
    <property type="term" value="F:fructose-6-phosphate binding"/>
    <property type="evidence" value="ECO:0007669"/>
    <property type="project" value="TreeGrafter"/>
</dbReference>
<dbReference type="EC" id="2.7.1.11" evidence="4"/>
<gene>
    <name evidence="17" type="ORF">BFC18_05945</name>
</gene>
<dbReference type="InterPro" id="IPR022953">
    <property type="entry name" value="ATP_PFK"/>
</dbReference>
<keyword evidence="7" id="KW-0808">Transferase</keyword>
<dbReference type="PRINTS" id="PR00476">
    <property type="entry name" value="PHFRCTKINASE"/>
</dbReference>
<reference evidence="17 18" key="1">
    <citation type="submission" date="2016-08" db="EMBL/GenBank/DDBJ databases">
        <authorList>
            <person name="Seilhamer J.J."/>
        </authorList>
    </citation>
    <scope>NUCLEOTIDE SEQUENCE [LARGE SCALE GENOMIC DNA]</scope>
    <source>
        <strain evidence="17 18">KCTC 42603</strain>
    </source>
</reference>
<evidence type="ECO:0000256" key="8">
    <source>
        <dbReference type="ARBA" id="ARBA00022723"/>
    </source>
</evidence>
<dbReference type="GO" id="GO:0006002">
    <property type="term" value="P:fructose 6-phosphate metabolic process"/>
    <property type="evidence" value="ECO:0007669"/>
    <property type="project" value="InterPro"/>
</dbReference>
<dbReference type="PIRSF" id="PIRSF000532">
    <property type="entry name" value="ATP_PFK_prok"/>
    <property type="match status" value="1"/>
</dbReference>
<dbReference type="InterPro" id="IPR012003">
    <property type="entry name" value="ATP_PFK_prok-type"/>
</dbReference>
<accession>A0A1E7ZDV8</accession>
<comment type="similarity">
    <text evidence="14">Belongs to the phosphofructokinase type A (PFKA) family.</text>
</comment>
<dbReference type="GO" id="GO:0016208">
    <property type="term" value="F:AMP binding"/>
    <property type="evidence" value="ECO:0007669"/>
    <property type="project" value="TreeGrafter"/>
</dbReference>
<evidence type="ECO:0000256" key="2">
    <source>
        <dbReference type="ARBA" id="ARBA00004496"/>
    </source>
</evidence>
<keyword evidence="11" id="KW-0067">ATP-binding</keyword>
<dbReference type="RefSeq" id="WP_070124037.1">
    <property type="nucleotide sequence ID" value="NZ_MDHN01000010.1"/>
</dbReference>
<evidence type="ECO:0000256" key="13">
    <source>
        <dbReference type="ARBA" id="ARBA00023152"/>
    </source>
</evidence>
<comment type="caution">
    <text evidence="17">The sequence shown here is derived from an EMBL/GenBank/DDBJ whole genome shotgun (WGS) entry which is preliminary data.</text>
</comment>
<dbReference type="InterPro" id="IPR000023">
    <property type="entry name" value="Phosphofructokinase_dom"/>
</dbReference>
<dbReference type="GO" id="GO:0030388">
    <property type="term" value="P:fructose 1,6-bisphosphate metabolic process"/>
    <property type="evidence" value="ECO:0007669"/>
    <property type="project" value="TreeGrafter"/>
</dbReference>
<evidence type="ECO:0000256" key="4">
    <source>
        <dbReference type="ARBA" id="ARBA00012055"/>
    </source>
</evidence>
<evidence type="ECO:0000256" key="9">
    <source>
        <dbReference type="ARBA" id="ARBA00022741"/>
    </source>
</evidence>
<evidence type="ECO:0000256" key="6">
    <source>
        <dbReference type="ARBA" id="ARBA00022533"/>
    </source>
</evidence>
<dbReference type="Gene3D" id="3.40.50.450">
    <property type="match status" value="1"/>
</dbReference>
<dbReference type="STRING" id="1656094.BFC18_05945"/>
<organism evidence="17 18">
    <name type="scientific">Alteromonas confluentis</name>
    <dbReference type="NCBI Taxonomy" id="1656094"/>
    <lineage>
        <taxon>Bacteria</taxon>
        <taxon>Pseudomonadati</taxon>
        <taxon>Pseudomonadota</taxon>
        <taxon>Gammaproteobacteria</taxon>
        <taxon>Alteromonadales</taxon>
        <taxon>Alteromonadaceae</taxon>
        <taxon>Alteromonas/Salinimonas group</taxon>
        <taxon>Alteromonas</taxon>
    </lineage>
</organism>
<comment type="catalytic activity">
    <reaction evidence="15">
        <text>beta-D-fructose 6-phosphate + ATP = beta-D-fructose 1,6-bisphosphate + ADP + H(+)</text>
        <dbReference type="Rhea" id="RHEA:16109"/>
        <dbReference type="ChEBI" id="CHEBI:15378"/>
        <dbReference type="ChEBI" id="CHEBI:30616"/>
        <dbReference type="ChEBI" id="CHEBI:32966"/>
        <dbReference type="ChEBI" id="CHEBI:57634"/>
        <dbReference type="ChEBI" id="CHEBI:456216"/>
        <dbReference type="EC" id="2.7.1.11"/>
    </reaction>
</comment>
<evidence type="ECO:0000256" key="15">
    <source>
        <dbReference type="ARBA" id="ARBA00048070"/>
    </source>
</evidence>
<dbReference type="GO" id="GO:0003872">
    <property type="term" value="F:6-phosphofructokinase activity"/>
    <property type="evidence" value="ECO:0007669"/>
    <property type="project" value="UniProtKB-EC"/>
</dbReference>
<dbReference type="GO" id="GO:0048029">
    <property type="term" value="F:monosaccharide binding"/>
    <property type="evidence" value="ECO:0007669"/>
    <property type="project" value="TreeGrafter"/>
</dbReference>
<comment type="pathway">
    <text evidence="3">Carbohydrate degradation; glycolysis; D-glyceraldehyde 3-phosphate and glycerone phosphate from D-glucose: step 3/4.</text>
</comment>
<evidence type="ECO:0000256" key="7">
    <source>
        <dbReference type="ARBA" id="ARBA00022679"/>
    </source>
</evidence>
<keyword evidence="8" id="KW-0479">Metal-binding</keyword>
<keyword evidence="18" id="KW-1185">Reference proteome</keyword>
<evidence type="ECO:0000256" key="12">
    <source>
        <dbReference type="ARBA" id="ARBA00022842"/>
    </source>
</evidence>
<evidence type="ECO:0000256" key="1">
    <source>
        <dbReference type="ARBA" id="ARBA00001946"/>
    </source>
</evidence>
<keyword evidence="13" id="KW-0324">Glycolysis</keyword>
<dbReference type="InterPro" id="IPR015912">
    <property type="entry name" value="Phosphofructokinase_CS"/>
</dbReference>
<evidence type="ECO:0000256" key="3">
    <source>
        <dbReference type="ARBA" id="ARBA00004679"/>
    </source>
</evidence>
<dbReference type="InterPro" id="IPR035966">
    <property type="entry name" value="PKF_sf"/>
</dbReference>
<dbReference type="PANTHER" id="PTHR13697:SF4">
    <property type="entry name" value="ATP-DEPENDENT 6-PHOSPHOFRUCTOKINASE"/>
    <property type="match status" value="1"/>
</dbReference>